<organism evidence="3 4">
    <name type="scientific">Sphagnum jensenii</name>
    <dbReference type="NCBI Taxonomy" id="128206"/>
    <lineage>
        <taxon>Eukaryota</taxon>
        <taxon>Viridiplantae</taxon>
        <taxon>Streptophyta</taxon>
        <taxon>Embryophyta</taxon>
        <taxon>Bryophyta</taxon>
        <taxon>Sphagnophytina</taxon>
        <taxon>Sphagnopsida</taxon>
        <taxon>Sphagnales</taxon>
        <taxon>Sphagnaceae</taxon>
        <taxon>Sphagnum</taxon>
    </lineage>
</organism>
<name>A0ABP0VN00_9BRYO</name>
<keyword evidence="1" id="KW-0472">Membrane</keyword>
<evidence type="ECO:0000256" key="2">
    <source>
        <dbReference type="SAM" id="SignalP"/>
    </source>
</evidence>
<sequence length="85" mass="9396">MDVPTRAPFIVLLKYLLLQVVLSIDSISSSRRSCRRTGSGGMFGAEELSAWEHLEDRLGMAATIVAGAVGGGMMMMRRRRNRAWP</sequence>
<evidence type="ECO:0000313" key="4">
    <source>
        <dbReference type="Proteomes" id="UP001497444"/>
    </source>
</evidence>
<keyword evidence="1" id="KW-0812">Transmembrane</keyword>
<evidence type="ECO:0000313" key="3">
    <source>
        <dbReference type="EMBL" id="CAK9255572.1"/>
    </source>
</evidence>
<accession>A0ABP0VN00</accession>
<gene>
    <name evidence="3" type="ORF">CSSPJE1EN1_LOCUS1050</name>
</gene>
<dbReference type="EMBL" id="OZ020096">
    <property type="protein sequence ID" value="CAK9255572.1"/>
    <property type="molecule type" value="Genomic_DNA"/>
</dbReference>
<feature type="chain" id="PRO_5046374188" evidence="2">
    <location>
        <begin position="24"/>
        <end position="85"/>
    </location>
</feature>
<feature type="signal peptide" evidence="2">
    <location>
        <begin position="1"/>
        <end position="23"/>
    </location>
</feature>
<keyword evidence="1" id="KW-1133">Transmembrane helix</keyword>
<keyword evidence="4" id="KW-1185">Reference proteome</keyword>
<dbReference type="Proteomes" id="UP001497444">
    <property type="component" value="Chromosome 1"/>
</dbReference>
<evidence type="ECO:0000256" key="1">
    <source>
        <dbReference type="SAM" id="Phobius"/>
    </source>
</evidence>
<reference evidence="3 4" key="1">
    <citation type="submission" date="2024-02" db="EMBL/GenBank/DDBJ databases">
        <authorList>
            <consortium name="ELIXIR-Norway"/>
            <consortium name="Elixir Norway"/>
        </authorList>
    </citation>
    <scope>NUCLEOTIDE SEQUENCE [LARGE SCALE GENOMIC DNA]</scope>
</reference>
<keyword evidence="2" id="KW-0732">Signal</keyword>
<proteinExistence type="predicted"/>
<protein>
    <submittedName>
        <fullName evidence="3">Uncharacterized protein</fullName>
    </submittedName>
</protein>
<feature type="transmembrane region" description="Helical" evidence="1">
    <location>
        <begin position="58"/>
        <end position="76"/>
    </location>
</feature>